<dbReference type="EMBL" id="BART01034253">
    <property type="protein sequence ID" value="GAH15978.1"/>
    <property type="molecule type" value="Genomic_DNA"/>
</dbReference>
<keyword evidence="1" id="KW-0472">Membrane</keyword>
<accession>X1F5D8</accession>
<evidence type="ECO:0000256" key="1">
    <source>
        <dbReference type="SAM" id="Phobius"/>
    </source>
</evidence>
<keyword evidence="1" id="KW-0812">Transmembrane</keyword>
<dbReference type="AlphaFoldDB" id="X1F5D8"/>
<keyword evidence="1" id="KW-1133">Transmembrane helix</keyword>
<proteinExistence type="predicted"/>
<sequence length="74" mass="8516">MVVFLGCLVCFVGLLVYTQPMIRLFKRINLDEKREELLDYSLAQRKIYSIVFYAIGVLIDLSGVICELALIFLL</sequence>
<comment type="caution">
    <text evidence="2">The sequence shown here is derived from an EMBL/GenBank/DDBJ whole genome shotgun (WGS) entry which is preliminary data.</text>
</comment>
<reference evidence="2" key="1">
    <citation type="journal article" date="2014" name="Front. Microbiol.">
        <title>High frequency of phylogenetically diverse reductive dehalogenase-homologous genes in deep subseafloor sedimentary metagenomes.</title>
        <authorList>
            <person name="Kawai M."/>
            <person name="Futagami T."/>
            <person name="Toyoda A."/>
            <person name="Takaki Y."/>
            <person name="Nishi S."/>
            <person name="Hori S."/>
            <person name="Arai W."/>
            <person name="Tsubouchi T."/>
            <person name="Morono Y."/>
            <person name="Uchiyama I."/>
            <person name="Ito T."/>
            <person name="Fujiyama A."/>
            <person name="Inagaki F."/>
            <person name="Takami H."/>
        </authorList>
    </citation>
    <scope>NUCLEOTIDE SEQUENCE</scope>
    <source>
        <strain evidence="2">Expedition CK06-06</strain>
    </source>
</reference>
<protein>
    <submittedName>
        <fullName evidence="2">Uncharacterized protein</fullName>
    </submittedName>
</protein>
<name>X1F5D8_9ZZZZ</name>
<gene>
    <name evidence="2" type="ORF">S01H4_58604</name>
</gene>
<evidence type="ECO:0000313" key="2">
    <source>
        <dbReference type="EMBL" id="GAH15978.1"/>
    </source>
</evidence>
<organism evidence="2">
    <name type="scientific">marine sediment metagenome</name>
    <dbReference type="NCBI Taxonomy" id="412755"/>
    <lineage>
        <taxon>unclassified sequences</taxon>
        <taxon>metagenomes</taxon>
        <taxon>ecological metagenomes</taxon>
    </lineage>
</organism>
<feature type="transmembrane region" description="Helical" evidence="1">
    <location>
        <begin position="47"/>
        <end position="73"/>
    </location>
</feature>